<gene>
    <name evidence="3" type="ORF">QLX08_009395</name>
</gene>
<organism evidence="3 4">
    <name type="scientific">Tetragonisca angustula</name>
    <dbReference type="NCBI Taxonomy" id="166442"/>
    <lineage>
        <taxon>Eukaryota</taxon>
        <taxon>Metazoa</taxon>
        <taxon>Ecdysozoa</taxon>
        <taxon>Arthropoda</taxon>
        <taxon>Hexapoda</taxon>
        <taxon>Insecta</taxon>
        <taxon>Pterygota</taxon>
        <taxon>Neoptera</taxon>
        <taxon>Endopterygota</taxon>
        <taxon>Hymenoptera</taxon>
        <taxon>Apocrita</taxon>
        <taxon>Aculeata</taxon>
        <taxon>Apoidea</taxon>
        <taxon>Anthophila</taxon>
        <taxon>Apidae</taxon>
        <taxon>Tetragonisca</taxon>
    </lineage>
</organism>
<accession>A0AAW0ZGP2</accession>
<feature type="compositionally biased region" description="Polar residues" evidence="2">
    <location>
        <begin position="1"/>
        <end position="12"/>
    </location>
</feature>
<protein>
    <submittedName>
        <fullName evidence="3">Uncharacterized protein</fullName>
    </submittedName>
</protein>
<keyword evidence="4" id="KW-1185">Reference proteome</keyword>
<evidence type="ECO:0000313" key="3">
    <source>
        <dbReference type="EMBL" id="KAK9296672.1"/>
    </source>
</evidence>
<name>A0AAW0ZGP2_9HYME</name>
<keyword evidence="1" id="KW-0175">Coiled coil</keyword>
<dbReference type="EMBL" id="JAWNGG020000207">
    <property type="protein sequence ID" value="KAK9296672.1"/>
    <property type="molecule type" value="Genomic_DNA"/>
</dbReference>
<feature type="region of interest" description="Disordered" evidence="2">
    <location>
        <begin position="227"/>
        <end position="268"/>
    </location>
</feature>
<evidence type="ECO:0000256" key="1">
    <source>
        <dbReference type="SAM" id="Coils"/>
    </source>
</evidence>
<feature type="coiled-coil region" evidence="1">
    <location>
        <begin position="155"/>
        <end position="210"/>
    </location>
</feature>
<feature type="region of interest" description="Disordered" evidence="2">
    <location>
        <begin position="1"/>
        <end position="23"/>
    </location>
</feature>
<feature type="coiled-coil region" evidence="1">
    <location>
        <begin position="317"/>
        <end position="351"/>
    </location>
</feature>
<evidence type="ECO:0000313" key="4">
    <source>
        <dbReference type="Proteomes" id="UP001432146"/>
    </source>
</evidence>
<dbReference type="Proteomes" id="UP001432146">
    <property type="component" value="Unassembled WGS sequence"/>
</dbReference>
<sequence>MSRPSLNTSKNRNAVDENRKPSNRVLKFKKSLIATSRKFNSPVKNLDRLVGGADAPEEREEIPILAEETVEQTEVVETVPAKIENGKSIRTVGPCCICMSQVPESTGDKKVDEMIDYVHHNLQEVGKALASLGENFEHDSKLMFADVFGRIQQWIGLVQNKLDICKNEIEALRKELIARACEIDSLRKSLAECRQEREKLEAATQTVETRITEASIEPETRPVIEEVRKEEVAMKHIKKPKESEEKEKEKGKEKEKEKGKEKEKEKEDFERVIKEDTERVIKEDTERITKEPKEIEIICTDAAIQSILKDKDTLRREIELEGEIARLRKENERIIKERAEYENAIQRALLRGVSSLNVEALRVLRCPPIPCCTPCAPCPASAMEPIVPCKKDGASAGLAKGYVTQHTGNSGRNTVREQGYTVKRPCASPCCSAGKSRKPASNSSMLFLLHQGDTENICISNDMPMSQVCGSPVMKKIEIPPCPRFI</sequence>
<proteinExistence type="predicted"/>
<comment type="caution">
    <text evidence="3">The sequence shown here is derived from an EMBL/GenBank/DDBJ whole genome shotgun (WGS) entry which is preliminary data.</text>
</comment>
<evidence type="ECO:0000256" key="2">
    <source>
        <dbReference type="SAM" id="MobiDB-lite"/>
    </source>
</evidence>
<dbReference type="AlphaFoldDB" id="A0AAW0ZGP2"/>
<reference evidence="3 4" key="1">
    <citation type="submission" date="2024-05" db="EMBL/GenBank/DDBJ databases">
        <title>The nuclear and mitochondrial genome assemblies of Tetragonisca angustula (Apidae: Meliponini), a tiny yet remarkable pollinator in the Neotropics.</title>
        <authorList>
            <person name="Ferrari R."/>
            <person name="Ricardo P.C."/>
            <person name="Dias F.C."/>
            <person name="Araujo N.S."/>
            <person name="Soares D.O."/>
            <person name="Zhou Q.-S."/>
            <person name="Zhu C.-D."/>
            <person name="Coutinho L."/>
            <person name="Airas M.C."/>
            <person name="Batista T.M."/>
        </authorList>
    </citation>
    <scope>NUCLEOTIDE SEQUENCE [LARGE SCALE GENOMIC DNA]</scope>
    <source>
        <strain evidence="3">ASF017062</strain>
        <tissue evidence="3">Abdomen</tissue>
    </source>
</reference>